<dbReference type="InterPro" id="IPR000715">
    <property type="entry name" value="Glycosyl_transferase_4"/>
</dbReference>
<dbReference type="GO" id="GO:0009103">
    <property type="term" value="P:lipopolysaccharide biosynthetic process"/>
    <property type="evidence" value="ECO:0007669"/>
    <property type="project" value="TreeGrafter"/>
</dbReference>
<comment type="subcellular location">
    <subcellularLocation>
        <location evidence="1">Cell membrane</location>
        <topology evidence="1">Multi-pass membrane protein</topology>
    </subcellularLocation>
</comment>
<dbReference type="OrthoDB" id="9783652at2"/>
<dbReference type="EMBL" id="FQZE01000006">
    <property type="protein sequence ID" value="SHI82372.1"/>
    <property type="molecule type" value="Genomic_DNA"/>
</dbReference>
<feature type="transmembrane region" description="Helical" evidence="8">
    <location>
        <begin position="215"/>
        <end position="235"/>
    </location>
</feature>
<evidence type="ECO:0000256" key="6">
    <source>
        <dbReference type="ARBA" id="ARBA00023136"/>
    </source>
</evidence>
<keyword evidence="2" id="KW-1003">Cell membrane</keyword>
<feature type="transmembrane region" description="Helical" evidence="8">
    <location>
        <begin position="76"/>
        <end position="93"/>
    </location>
</feature>
<evidence type="ECO:0000256" key="3">
    <source>
        <dbReference type="ARBA" id="ARBA00022679"/>
    </source>
</evidence>
<proteinExistence type="predicted"/>
<reference evidence="9 10" key="1">
    <citation type="submission" date="2016-11" db="EMBL/GenBank/DDBJ databases">
        <authorList>
            <person name="Jaros S."/>
            <person name="Januszkiewicz K."/>
            <person name="Wedrychowicz H."/>
        </authorList>
    </citation>
    <scope>NUCLEOTIDE SEQUENCE [LARGE SCALE GENOMIC DNA]</scope>
    <source>
        <strain evidence="9 10">DSM 27063</strain>
    </source>
</reference>
<dbReference type="InterPro" id="IPR018480">
    <property type="entry name" value="PNAcMuramoyl-5peptid_Trfase_CS"/>
</dbReference>
<evidence type="ECO:0000313" key="10">
    <source>
        <dbReference type="Proteomes" id="UP000184050"/>
    </source>
</evidence>
<feature type="binding site" evidence="7">
    <location>
        <position position="218"/>
    </location>
    <ligand>
        <name>Mg(2+)</name>
        <dbReference type="ChEBI" id="CHEBI:18420"/>
    </ligand>
</feature>
<dbReference type="PANTHER" id="PTHR22926">
    <property type="entry name" value="PHOSPHO-N-ACETYLMURAMOYL-PENTAPEPTIDE-TRANSFERASE"/>
    <property type="match status" value="1"/>
</dbReference>
<dbReference type="Proteomes" id="UP000184050">
    <property type="component" value="Unassembled WGS sequence"/>
</dbReference>
<feature type="transmembrane region" description="Helical" evidence="8">
    <location>
        <begin position="51"/>
        <end position="70"/>
    </location>
</feature>
<evidence type="ECO:0000256" key="4">
    <source>
        <dbReference type="ARBA" id="ARBA00022692"/>
    </source>
</evidence>
<dbReference type="PROSITE" id="PS01348">
    <property type="entry name" value="MRAY_2"/>
    <property type="match status" value="1"/>
</dbReference>
<feature type="transmembrane region" description="Helical" evidence="8">
    <location>
        <begin position="129"/>
        <end position="152"/>
    </location>
</feature>
<feature type="transmembrane region" description="Helical" evidence="8">
    <location>
        <begin position="331"/>
        <end position="351"/>
    </location>
</feature>
<evidence type="ECO:0000256" key="2">
    <source>
        <dbReference type="ARBA" id="ARBA00022475"/>
    </source>
</evidence>
<feature type="transmembrane region" description="Helical" evidence="8">
    <location>
        <begin position="6"/>
        <end position="30"/>
    </location>
</feature>
<evidence type="ECO:0000313" key="9">
    <source>
        <dbReference type="EMBL" id="SHI82372.1"/>
    </source>
</evidence>
<sequence>MNMEFFLILLAVFLSFMLVIISIPPILRVAREKKLFDTINNRKIHTTPTPPLGGVAIFIGFVLSTIIATNGYSFESLKYIVASIILMFFIGLKDDLLAISARKKIVVQLFAAMLLILLGNLQITNLHGIFGVYQIHSAIGVLLTLFIILAIVNAYNLIDGIDGLGSGLAIFASSLFGWWFFIVGQFQFAIMSFALTGSLMGFFLFNVFGKRNKLFMGDAGSLVIGLIISAIIIKFNEFNIIKTGQYSVVAAPAVSFSLVMVPLIDTFRVITIRLWNKKSPFHPDNNHIHHRLLALVPSHLKVTIIIIIANIFLMGFALLLNNLMLNVTFQFLAIFLFGIFLSFVPSMILRIKHVKMPAEGKIVKHTS</sequence>
<dbReference type="STRING" id="1168035.SAMN05444280_106123"/>
<feature type="transmembrane region" description="Helical" evidence="8">
    <location>
        <begin position="164"/>
        <end position="182"/>
    </location>
</feature>
<evidence type="ECO:0000256" key="7">
    <source>
        <dbReference type="PIRSR" id="PIRSR600715-1"/>
    </source>
</evidence>
<gene>
    <name evidence="9" type="ORF">SAMN05444280_106123</name>
</gene>
<dbReference type="GO" id="GO:0044038">
    <property type="term" value="P:cell wall macromolecule biosynthetic process"/>
    <property type="evidence" value="ECO:0007669"/>
    <property type="project" value="TreeGrafter"/>
</dbReference>
<dbReference type="GO" id="GO:0005886">
    <property type="term" value="C:plasma membrane"/>
    <property type="evidence" value="ECO:0007669"/>
    <property type="project" value="UniProtKB-SubCell"/>
</dbReference>
<keyword evidence="10" id="KW-1185">Reference proteome</keyword>
<accession>A0A1M6EA71</accession>
<dbReference type="GO" id="GO:0046872">
    <property type="term" value="F:metal ion binding"/>
    <property type="evidence" value="ECO:0007669"/>
    <property type="project" value="UniProtKB-KW"/>
</dbReference>
<protein>
    <submittedName>
        <fullName evidence="9">UDP-N-acetylmuramyl pentapeptide phosphotransferase/UDP-N-acetylglucosamine-1-phosphate transferase</fullName>
    </submittedName>
</protein>
<organism evidence="9 10">
    <name type="scientific">Tangfeifania diversioriginum</name>
    <dbReference type="NCBI Taxonomy" id="1168035"/>
    <lineage>
        <taxon>Bacteria</taxon>
        <taxon>Pseudomonadati</taxon>
        <taxon>Bacteroidota</taxon>
        <taxon>Bacteroidia</taxon>
        <taxon>Marinilabiliales</taxon>
        <taxon>Prolixibacteraceae</taxon>
        <taxon>Tangfeifania</taxon>
    </lineage>
</organism>
<feature type="transmembrane region" description="Helical" evidence="8">
    <location>
        <begin position="105"/>
        <end position="123"/>
    </location>
</feature>
<evidence type="ECO:0000256" key="8">
    <source>
        <dbReference type="SAM" id="Phobius"/>
    </source>
</evidence>
<evidence type="ECO:0000256" key="5">
    <source>
        <dbReference type="ARBA" id="ARBA00022989"/>
    </source>
</evidence>
<keyword evidence="3 9" id="KW-0808">Transferase</keyword>
<keyword evidence="5 8" id="KW-1133">Transmembrane helix</keyword>
<feature type="transmembrane region" description="Helical" evidence="8">
    <location>
        <begin position="292"/>
        <end position="319"/>
    </location>
</feature>
<dbReference type="PANTHER" id="PTHR22926:SF3">
    <property type="entry name" value="UNDECAPRENYL-PHOSPHATE ALPHA-N-ACETYLGLUCOSAMINYL 1-PHOSPHATE TRANSFERASE"/>
    <property type="match status" value="1"/>
</dbReference>
<feature type="binding site" evidence="7">
    <location>
        <position position="156"/>
    </location>
    <ligand>
        <name>Mg(2+)</name>
        <dbReference type="ChEBI" id="CHEBI:18420"/>
    </ligand>
</feature>
<evidence type="ECO:0000256" key="1">
    <source>
        <dbReference type="ARBA" id="ARBA00004651"/>
    </source>
</evidence>
<dbReference type="CDD" id="cd06853">
    <property type="entry name" value="GT_WecA_like"/>
    <property type="match status" value="1"/>
</dbReference>
<name>A0A1M6EA71_9BACT</name>
<feature type="transmembrane region" description="Helical" evidence="8">
    <location>
        <begin position="247"/>
        <end position="271"/>
    </location>
</feature>
<keyword evidence="4 8" id="KW-0812">Transmembrane</keyword>
<keyword evidence="7" id="KW-0479">Metal-binding</keyword>
<dbReference type="GO" id="GO:0016780">
    <property type="term" value="F:phosphotransferase activity, for other substituted phosphate groups"/>
    <property type="evidence" value="ECO:0007669"/>
    <property type="project" value="InterPro"/>
</dbReference>
<keyword evidence="6 8" id="KW-0472">Membrane</keyword>
<feature type="transmembrane region" description="Helical" evidence="8">
    <location>
        <begin position="188"/>
        <end position="208"/>
    </location>
</feature>
<dbReference type="Pfam" id="PF00953">
    <property type="entry name" value="Glycos_transf_4"/>
    <property type="match status" value="1"/>
</dbReference>
<dbReference type="AlphaFoldDB" id="A0A1M6EA71"/>
<keyword evidence="7" id="KW-0460">Magnesium</keyword>
<dbReference type="GO" id="GO:0071555">
    <property type="term" value="P:cell wall organization"/>
    <property type="evidence" value="ECO:0007669"/>
    <property type="project" value="TreeGrafter"/>
</dbReference>
<comment type="cofactor">
    <cofactor evidence="7">
        <name>Mg(2+)</name>
        <dbReference type="ChEBI" id="CHEBI:18420"/>
    </cofactor>
</comment>